<dbReference type="GO" id="GO:0000056">
    <property type="term" value="P:ribosomal small subunit export from nucleus"/>
    <property type="evidence" value="ECO:0007669"/>
    <property type="project" value="InterPro"/>
</dbReference>
<keyword evidence="4" id="KW-0653">Protein transport</keyword>
<evidence type="ECO:0000256" key="2">
    <source>
        <dbReference type="ARBA" id="ARBA00022448"/>
    </source>
</evidence>
<dbReference type="eggNOG" id="ENOG502QUNM">
    <property type="taxonomic scope" value="Eukaryota"/>
</dbReference>
<accession>N1PNR1</accession>
<evidence type="ECO:0000256" key="1">
    <source>
        <dbReference type="ARBA" id="ARBA00004567"/>
    </source>
</evidence>
<name>N1PNR1_DOTSN</name>
<keyword evidence="5" id="KW-0811">Translocation</keyword>
<keyword evidence="7" id="KW-0539">Nucleus</keyword>
<feature type="region of interest" description="Disordered" evidence="9">
    <location>
        <begin position="836"/>
        <end position="859"/>
    </location>
</feature>
<dbReference type="PANTHER" id="PTHR13257:SF0">
    <property type="entry name" value="NUCLEAR PORE COMPLEX PROTEIN NUP88"/>
    <property type="match status" value="1"/>
</dbReference>
<feature type="region of interest" description="Disordered" evidence="9">
    <location>
        <begin position="699"/>
        <end position="729"/>
    </location>
</feature>
<dbReference type="GO" id="GO:0017056">
    <property type="term" value="F:structural constituent of nuclear pore"/>
    <property type="evidence" value="ECO:0007669"/>
    <property type="project" value="InterPro"/>
</dbReference>
<keyword evidence="11" id="KW-1185">Reference proteome</keyword>
<dbReference type="InterPro" id="IPR037700">
    <property type="entry name" value="NUP88/NUP82"/>
</dbReference>
<dbReference type="GO" id="GO:0005643">
    <property type="term" value="C:nuclear pore"/>
    <property type="evidence" value="ECO:0007669"/>
    <property type="project" value="UniProtKB-SubCell"/>
</dbReference>
<dbReference type="EMBL" id="KB446538">
    <property type="protein sequence ID" value="EME45042.1"/>
    <property type="molecule type" value="Genomic_DNA"/>
</dbReference>
<dbReference type="PANTHER" id="PTHR13257">
    <property type="entry name" value="NUCLEOPORIN NUP84-RELATED"/>
    <property type="match status" value="1"/>
</dbReference>
<organism evidence="10 11">
    <name type="scientific">Dothistroma septosporum (strain NZE10 / CBS 128990)</name>
    <name type="common">Red band needle blight fungus</name>
    <name type="synonym">Mycosphaerella pini</name>
    <dbReference type="NCBI Taxonomy" id="675120"/>
    <lineage>
        <taxon>Eukaryota</taxon>
        <taxon>Fungi</taxon>
        <taxon>Dikarya</taxon>
        <taxon>Ascomycota</taxon>
        <taxon>Pezizomycotina</taxon>
        <taxon>Dothideomycetes</taxon>
        <taxon>Dothideomycetidae</taxon>
        <taxon>Mycosphaerellales</taxon>
        <taxon>Mycosphaerellaceae</taxon>
        <taxon>Dothistroma</taxon>
    </lineage>
</organism>
<reference evidence="11" key="1">
    <citation type="journal article" date="2012" name="PLoS Genet.">
        <title>The genomes of the fungal plant pathogens Cladosporium fulvum and Dothistroma septosporum reveal adaptation to different hosts and lifestyles but also signatures of common ancestry.</title>
        <authorList>
            <person name="de Wit P.J.G.M."/>
            <person name="van der Burgt A."/>
            <person name="Oekmen B."/>
            <person name="Stergiopoulos I."/>
            <person name="Abd-Elsalam K.A."/>
            <person name="Aerts A.L."/>
            <person name="Bahkali A.H."/>
            <person name="Beenen H.G."/>
            <person name="Chettri P."/>
            <person name="Cox M.P."/>
            <person name="Datema E."/>
            <person name="de Vries R.P."/>
            <person name="Dhillon B."/>
            <person name="Ganley A.R."/>
            <person name="Griffiths S.A."/>
            <person name="Guo Y."/>
            <person name="Hamelin R.C."/>
            <person name="Henrissat B."/>
            <person name="Kabir M.S."/>
            <person name="Jashni M.K."/>
            <person name="Kema G."/>
            <person name="Klaubauf S."/>
            <person name="Lapidus A."/>
            <person name="Levasseur A."/>
            <person name="Lindquist E."/>
            <person name="Mehrabi R."/>
            <person name="Ohm R.A."/>
            <person name="Owen T.J."/>
            <person name="Salamov A."/>
            <person name="Schwelm A."/>
            <person name="Schijlen E."/>
            <person name="Sun H."/>
            <person name="van den Burg H.A."/>
            <person name="van Ham R.C.H.J."/>
            <person name="Zhang S."/>
            <person name="Goodwin S.B."/>
            <person name="Grigoriev I.V."/>
            <person name="Collemare J."/>
            <person name="Bradshaw R.E."/>
        </authorList>
    </citation>
    <scope>NUCLEOTIDE SEQUENCE [LARGE SCALE GENOMIC DNA]</scope>
    <source>
        <strain evidence="11">NZE10 / CBS 128990</strain>
    </source>
</reference>
<evidence type="ECO:0000256" key="3">
    <source>
        <dbReference type="ARBA" id="ARBA00022816"/>
    </source>
</evidence>
<gene>
    <name evidence="10" type="ORF">DOTSEDRAFT_70922</name>
</gene>
<evidence type="ECO:0000256" key="6">
    <source>
        <dbReference type="ARBA" id="ARBA00023132"/>
    </source>
</evidence>
<dbReference type="GO" id="GO:0006606">
    <property type="term" value="P:protein import into nucleus"/>
    <property type="evidence" value="ECO:0007669"/>
    <property type="project" value="TreeGrafter"/>
</dbReference>
<keyword evidence="3" id="KW-0509">mRNA transport</keyword>
<protein>
    <recommendedName>
        <fullName evidence="12">Nucleoporin NUP82</fullName>
    </recommendedName>
</protein>
<evidence type="ECO:0000256" key="8">
    <source>
        <dbReference type="PROSITE-ProRule" id="PRU00221"/>
    </source>
</evidence>
<dbReference type="STRING" id="675120.N1PNR1"/>
<dbReference type="AlphaFoldDB" id="N1PNR1"/>
<dbReference type="GO" id="GO:0006406">
    <property type="term" value="P:mRNA export from nucleus"/>
    <property type="evidence" value="ECO:0007669"/>
    <property type="project" value="TreeGrafter"/>
</dbReference>
<evidence type="ECO:0000256" key="9">
    <source>
        <dbReference type="SAM" id="MobiDB-lite"/>
    </source>
</evidence>
<reference evidence="10 11" key="2">
    <citation type="journal article" date="2012" name="PLoS Pathog.">
        <title>Diverse lifestyles and strategies of plant pathogenesis encoded in the genomes of eighteen Dothideomycetes fungi.</title>
        <authorList>
            <person name="Ohm R.A."/>
            <person name="Feau N."/>
            <person name="Henrissat B."/>
            <person name="Schoch C.L."/>
            <person name="Horwitz B.A."/>
            <person name="Barry K.W."/>
            <person name="Condon B.J."/>
            <person name="Copeland A.C."/>
            <person name="Dhillon B."/>
            <person name="Glaser F."/>
            <person name="Hesse C.N."/>
            <person name="Kosti I."/>
            <person name="LaButti K."/>
            <person name="Lindquist E.A."/>
            <person name="Lucas S."/>
            <person name="Salamov A.A."/>
            <person name="Bradshaw R.E."/>
            <person name="Ciuffetti L."/>
            <person name="Hamelin R.C."/>
            <person name="Kema G.H.J."/>
            <person name="Lawrence C."/>
            <person name="Scott J.A."/>
            <person name="Spatafora J.W."/>
            <person name="Turgeon B.G."/>
            <person name="de Wit P.J.G.M."/>
            <person name="Zhong S."/>
            <person name="Goodwin S.B."/>
            <person name="Grigoriev I.V."/>
        </authorList>
    </citation>
    <scope>NUCLEOTIDE SEQUENCE [LARGE SCALE GENOMIC DNA]</scope>
    <source>
        <strain evidence="11">NZE10 / CBS 128990</strain>
    </source>
</reference>
<dbReference type="OrthoDB" id="341482at2759"/>
<dbReference type="OMA" id="WHPLGVH"/>
<comment type="subcellular location">
    <subcellularLocation>
        <location evidence="1">Nucleus</location>
        <location evidence="1">Nuclear pore complex</location>
    </subcellularLocation>
</comment>
<proteinExistence type="predicted"/>
<dbReference type="Gene3D" id="2.130.10.10">
    <property type="entry name" value="YVTN repeat-like/Quinoprotein amine dehydrogenase"/>
    <property type="match status" value="1"/>
</dbReference>
<dbReference type="InterPro" id="IPR001680">
    <property type="entry name" value="WD40_rpt"/>
</dbReference>
<dbReference type="SUPFAM" id="SSF82171">
    <property type="entry name" value="DPP6 N-terminal domain-like"/>
    <property type="match status" value="1"/>
</dbReference>
<feature type="compositionally biased region" description="Basic and acidic residues" evidence="9">
    <location>
        <begin position="836"/>
        <end position="845"/>
    </location>
</feature>
<dbReference type="Proteomes" id="UP000016933">
    <property type="component" value="Unassembled WGS sequence"/>
</dbReference>
<dbReference type="GO" id="GO:0000055">
    <property type="term" value="P:ribosomal large subunit export from nucleus"/>
    <property type="evidence" value="ECO:0007669"/>
    <property type="project" value="InterPro"/>
</dbReference>
<feature type="repeat" description="WD" evidence="8">
    <location>
        <begin position="170"/>
        <end position="199"/>
    </location>
</feature>
<evidence type="ECO:0000256" key="4">
    <source>
        <dbReference type="ARBA" id="ARBA00022927"/>
    </source>
</evidence>
<sequence length="893" mass="98625">MTTKMPKILSQQPRWLDHGTPGYDFFQPGRIDKTSSSNATTEGPLRRVAHRGSELFVAVGNEIRWSHLSTLKDAGEGNAARYGKDESSQRSTHKTLKTPASKPIQQLSVSPSGDFVAVLTSHTCHVCILPSTEHLRFQNSQPTKLRSHQVGPTAHVVEQAPLVSALWHPLSPSGNTLVTVTQDACVRLWELDQNNRSTFNEPALAVDLKKLANASSQREDFSASKYGTNKGFSPDDLEMEVASSCFGGQGRDDEDGWSSMTLWVAMTEGDVYALCPFLPSEFLAPTTLLPSLSTSVVAKRKVFDQDRRVSDFDTLVADQQSTWLADLDQQEPTSIPGPYDVDVYTRPDRLSAIPRLQGPFQLSPDPDIGEITDIYAVAPKVNEEAYFDDDDDIDTLDSSDGLSIGIVCLAMSTNKVHICLNVEGVEAEWLPSKRCRSRYMNDLDGAKEMLLLESAELVSETQSGRLPAWPTFTASPTDRYEVFTTQPSGVFSLSFRPWVTALEDELAAPQPDGEGIGFRLNVIMESASTSVTTVNKSRSPLQDISASVAMLDHVDAELGYVVLTLAQHQPLATILDIPVATSHALQPEAQAVAGAFAAHVPRAPYHPDPVFDKPTALPEYINKWRQDSARGIGGDIKGQVRFSSDTLQKITKAHQVLSHDTHALGLAAADLYRRCEAMVEEMKFQIERVKELSNRVNSVTGEDEFPDQSTAGPELVRGGKDKIQKRIEDRQERTVAIRERVESLRRKMRNVGGKEMSAKERAFAEEVAKLQKTVLPAPQAPTSPGALLKMENSELTIRTETEDLDPEDRDTIAGRFKAVEEVYKQLTAQAIELQKELESRHKSASETRPTTPNTHAADFRQQKLAQVFALLERETTLIEAVDERLERLQVACG</sequence>
<evidence type="ECO:0000256" key="5">
    <source>
        <dbReference type="ARBA" id="ARBA00023010"/>
    </source>
</evidence>
<evidence type="ECO:0000313" key="11">
    <source>
        <dbReference type="Proteomes" id="UP000016933"/>
    </source>
</evidence>
<dbReference type="PROSITE" id="PS50082">
    <property type="entry name" value="WD_REPEATS_2"/>
    <property type="match status" value="1"/>
</dbReference>
<keyword evidence="2" id="KW-0813">Transport</keyword>
<evidence type="ECO:0008006" key="12">
    <source>
        <dbReference type="Google" id="ProtNLM"/>
    </source>
</evidence>
<dbReference type="InterPro" id="IPR015943">
    <property type="entry name" value="WD40/YVTN_repeat-like_dom_sf"/>
</dbReference>
<keyword evidence="8" id="KW-0853">WD repeat</keyword>
<feature type="region of interest" description="Disordered" evidence="9">
    <location>
        <begin position="76"/>
        <end position="104"/>
    </location>
</feature>
<evidence type="ECO:0000313" key="10">
    <source>
        <dbReference type="EMBL" id="EME45042.1"/>
    </source>
</evidence>
<dbReference type="HOGENOM" id="CLU_009483_0_0_1"/>
<evidence type="ECO:0000256" key="7">
    <source>
        <dbReference type="ARBA" id="ARBA00023242"/>
    </source>
</evidence>
<feature type="compositionally biased region" description="Basic and acidic residues" evidence="9">
    <location>
        <begin position="717"/>
        <end position="729"/>
    </location>
</feature>
<keyword evidence="6" id="KW-0906">Nuclear pore complex</keyword>